<reference evidence="2 3" key="1">
    <citation type="submission" date="2022-06" db="EMBL/GenBank/DDBJ databases">
        <title>Isolation of gut microbiota from human fecal samples.</title>
        <authorList>
            <person name="Pamer E.G."/>
            <person name="Barat B."/>
            <person name="Waligurski E."/>
            <person name="Medina S."/>
            <person name="Paddock L."/>
            <person name="Mostad J."/>
        </authorList>
    </citation>
    <scope>NUCLEOTIDE SEQUENCE [LARGE SCALE GENOMIC DNA]</scope>
    <source>
        <strain evidence="2 3">DFI.7.95</strain>
    </source>
</reference>
<dbReference type="PANTHER" id="PTHR46825:SF12">
    <property type="entry name" value="PENICILLIN-BINDING PROTEIN 4"/>
    <property type="match status" value="1"/>
</dbReference>
<dbReference type="InterPro" id="IPR050491">
    <property type="entry name" value="AmpC-like"/>
</dbReference>
<name>A0ABT1S5M5_9FIRM</name>
<feature type="domain" description="Beta-lactamase-related" evidence="1">
    <location>
        <begin position="18"/>
        <end position="332"/>
    </location>
</feature>
<dbReference type="Proteomes" id="UP001524478">
    <property type="component" value="Unassembled WGS sequence"/>
</dbReference>
<dbReference type="InterPro" id="IPR012338">
    <property type="entry name" value="Beta-lactam/transpept-like"/>
</dbReference>
<keyword evidence="3" id="KW-1185">Reference proteome</keyword>
<gene>
    <name evidence="2" type="ORF">NE686_01025</name>
</gene>
<evidence type="ECO:0000259" key="1">
    <source>
        <dbReference type="Pfam" id="PF00144"/>
    </source>
</evidence>
<proteinExistence type="predicted"/>
<accession>A0ABT1S5M5</accession>
<dbReference type="EMBL" id="JANGAC010000001">
    <property type="protein sequence ID" value="MCQ4921652.1"/>
    <property type="molecule type" value="Genomic_DNA"/>
</dbReference>
<protein>
    <submittedName>
        <fullName evidence="2">Beta-lactamase family protein</fullName>
    </submittedName>
</protein>
<evidence type="ECO:0000313" key="2">
    <source>
        <dbReference type="EMBL" id="MCQ4921652.1"/>
    </source>
</evidence>
<dbReference type="Pfam" id="PF00144">
    <property type="entry name" value="Beta-lactamase"/>
    <property type="match status" value="1"/>
</dbReference>
<evidence type="ECO:0000313" key="3">
    <source>
        <dbReference type="Proteomes" id="UP001524478"/>
    </source>
</evidence>
<dbReference type="InterPro" id="IPR001466">
    <property type="entry name" value="Beta-lactam-related"/>
</dbReference>
<dbReference type="PANTHER" id="PTHR46825">
    <property type="entry name" value="D-ALANYL-D-ALANINE-CARBOXYPEPTIDASE/ENDOPEPTIDASE AMPH"/>
    <property type="match status" value="1"/>
</dbReference>
<comment type="caution">
    <text evidence="2">The sequence shown here is derived from an EMBL/GenBank/DDBJ whole genome shotgun (WGS) entry which is preliminary data.</text>
</comment>
<sequence>MVRQWNKDIFLLIEELEANMYGYMKNYAIPGLVIGMIEDGNNIWVGNYGFSDISNRLTVQKDTCFQVGSISKTVTALGVMKLAENGNIDIDMPVNNYLKTWNLEKFNYGNGITIKHLLTHTSGLPMKGYLGYANLNNMPSMTDSLDKTLRKKKSLNLKPGVAANYTGIGYTVLQLLIEDVTGMPFETYMDTYIFKPLDMKNTTYDAIVAKNMNLSCAYGLFNNKIRTRFFIEKAAAGLYSTINDMMKFLKLNCFCNYNIRNDTQFLKLETLNLMHTKYCKSMSFGLGYNIDTLSNNRKLSMHRGINNGWTSHLAIFPKNGNGLVIMTNSNNGINIINKILKIWLEHYNGKLSDFYLEKLGLKEFTKSELMVKKIMFLINRQITL</sequence>
<organism evidence="2 3">
    <name type="scientific">Tissierella carlieri</name>
    <dbReference type="NCBI Taxonomy" id="689904"/>
    <lineage>
        <taxon>Bacteria</taxon>
        <taxon>Bacillati</taxon>
        <taxon>Bacillota</taxon>
        <taxon>Tissierellia</taxon>
        <taxon>Tissierellales</taxon>
        <taxon>Tissierellaceae</taxon>
        <taxon>Tissierella</taxon>
    </lineage>
</organism>
<dbReference type="Gene3D" id="3.40.710.10">
    <property type="entry name" value="DD-peptidase/beta-lactamase superfamily"/>
    <property type="match status" value="1"/>
</dbReference>
<dbReference type="SUPFAM" id="SSF56601">
    <property type="entry name" value="beta-lactamase/transpeptidase-like"/>
    <property type="match status" value="1"/>
</dbReference>